<name>A0A917SWQ4_9ACTN</name>
<keyword evidence="3" id="KW-0812">Transmembrane</keyword>
<evidence type="ECO:0000256" key="3">
    <source>
        <dbReference type="SAM" id="Phobius"/>
    </source>
</evidence>
<keyword evidence="3" id="KW-1133">Transmembrane helix</keyword>
<keyword evidence="3" id="KW-0472">Membrane</keyword>
<feature type="compositionally biased region" description="Low complexity" evidence="2">
    <location>
        <begin position="116"/>
        <end position="131"/>
    </location>
</feature>
<feature type="compositionally biased region" description="Low complexity" evidence="2">
    <location>
        <begin position="183"/>
        <end position="202"/>
    </location>
</feature>
<comment type="similarity">
    <text evidence="1">Belongs to the LytR/CpsA/Psr (LCP) family.</text>
</comment>
<feature type="region of interest" description="Disordered" evidence="2">
    <location>
        <begin position="1"/>
        <end position="207"/>
    </location>
</feature>
<feature type="domain" description="LytR/CpsA/Psr regulator C-terminal" evidence="5">
    <location>
        <begin position="598"/>
        <end position="688"/>
    </location>
</feature>
<comment type="caution">
    <text evidence="6">The sequence shown here is derived from an EMBL/GenBank/DDBJ whole genome shotgun (WGS) entry which is preliminary data.</text>
</comment>
<feature type="compositionally biased region" description="Low complexity" evidence="2">
    <location>
        <begin position="570"/>
        <end position="591"/>
    </location>
</feature>
<dbReference type="InterPro" id="IPR004474">
    <property type="entry name" value="LytR_CpsA_psr"/>
</dbReference>
<dbReference type="NCBIfam" id="TIGR00350">
    <property type="entry name" value="lytR_cpsA_psr"/>
    <property type="match status" value="1"/>
</dbReference>
<feature type="compositionally biased region" description="Low complexity" evidence="2">
    <location>
        <begin position="701"/>
        <end position="723"/>
    </location>
</feature>
<dbReference type="AlphaFoldDB" id="A0A917SWQ4"/>
<evidence type="ECO:0000313" key="7">
    <source>
        <dbReference type="Proteomes" id="UP000655208"/>
    </source>
</evidence>
<dbReference type="Gene3D" id="3.40.630.190">
    <property type="entry name" value="LCP protein"/>
    <property type="match status" value="1"/>
</dbReference>
<feature type="region of interest" description="Disordered" evidence="2">
    <location>
        <begin position="701"/>
        <end position="728"/>
    </location>
</feature>
<dbReference type="InterPro" id="IPR050922">
    <property type="entry name" value="LytR/CpsA/Psr_CW_biosynth"/>
</dbReference>
<evidence type="ECO:0000313" key="6">
    <source>
        <dbReference type="EMBL" id="GGM01590.1"/>
    </source>
</evidence>
<feature type="domain" description="Cell envelope-related transcriptional attenuator" evidence="4">
    <location>
        <begin position="301"/>
        <end position="486"/>
    </location>
</feature>
<evidence type="ECO:0000256" key="2">
    <source>
        <dbReference type="SAM" id="MobiDB-lite"/>
    </source>
</evidence>
<dbReference type="InterPro" id="IPR027381">
    <property type="entry name" value="LytR/CpsA/Psr_C"/>
</dbReference>
<evidence type="ECO:0000256" key="1">
    <source>
        <dbReference type="ARBA" id="ARBA00006068"/>
    </source>
</evidence>
<sequence length="735" mass="73080">MRATPDDPRRGPRRYGPSSGTGPSGTDAPRTEGGPGPARSGGTPLPARGAGGTPASRPSGGTPAPRPSGGMPGGRTPGGVPAGTGPTVRAGGPPAGRPDRARQAWSEWAEQGGQGTRPPAAGRRADAGPPTAILPPDVGGAPGRPDRRPQDARTAAAGYARGPQDPRAAGYGRPAGGPPPHTAPRAAGSPRPAAGVVAARTGRPPRRRAGAGIVAGRVVAAVLSVAVLVGCGVFWGFANNATASVADSNGVQDAGSAGVTLAGGVNILLVGSDSRTDQDGNPLTPAELAEVRTTLDDGGTNTDTIMVVHIPEGGGKATAVSLPRDTWIPQSVTDRVKGPYDDGTSGTYKPNKINSFYSTAKFYTEQALARKGVGESPARERQSDEAGRTMLIRIVQAFTGLKIDHYAEVNLIGFYQLSLAIGGVPVCLNKAVDDPFSGAKFAAGPQEVSGSSAMAFVRQRHGLPNGDLDRVRRQQAFLAGATRKMLSADVLGSPSKLSALLDASSKSLTLDKGFNLIDFAGQMAGLSSGNVTFTTIPTHGAESSTSTDALATDPAEIKRFFAAISGGPERTSGSAATGSSAAAGTTTRTSATAVDPASVTVDVQDATAAATAGTPVMDRLASAGFVRGQNVDAPGIDSDTEHATTTIGYGKGGQTAAEAVRAALGGVGTVTQEGSVAAGHVSVVVGTDLAGQGLRAGGAALRPAAAPSAPGTGTGTAPAPTSGDAITAGTVGCVN</sequence>
<reference evidence="6" key="1">
    <citation type="journal article" date="2014" name="Int. J. Syst. Evol. Microbiol.">
        <title>Complete genome sequence of Corynebacterium casei LMG S-19264T (=DSM 44701T), isolated from a smear-ripened cheese.</title>
        <authorList>
            <consortium name="US DOE Joint Genome Institute (JGI-PGF)"/>
            <person name="Walter F."/>
            <person name="Albersmeier A."/>
            <person name="Kalinowski J."/>
            <person name="Ruckert C."/>
        </authorList>
    </citation>
    <scope>NUCLEOTIDE SEQUENCE</scope>
    <source>
        <strain evidence="6">CGMCC 4.7308</strain>
    </source>
</reference>
<dbReference type="PANTHER" id="PTHR33392">
    <property type="entry name" value="POLYISOPRENYL-TEICHOIC ACID--PEPTIDOGLYCAN TEICHOIC ACID TRANSFERASE TAGU"/>
    <property type="match status" value="1"/>
</dbReference>
<protein>
    <submittedName>
        <fullName evidence="6">LytTR family transcriptional regulator</fullName>
    </submittedName>
</protein>
<dbReference type="PANTHER" id="PTHR33392:SF6">
    <property type="entry name" value="POLYISOPRENYL-TEICHOIC ACID--PEPTIDOGLYCAN TEICHOIC ACID TRANSFERASE TAGU"/>
    <property type="match status" value="1"/>
</dbReference>
<feature type="region of interest" description="Disordered" evidence="2">
    <location>
        <begin position="566"/>
        <end position="591"/>
    </location>
</feature>
<reference evidence="6" key="2">
    <citation type="submission" date="2020-09" db="EMBL/GenBank/DDBJ databases">
        <authorList>
            <person name="Sun Q."/>
            <person name="Zhou Y."/>
        </authorList>
    </citation>
    <scope>NUCLEOTIDE SEQUENCE</scope>
    <source>
        <strain evidence="6">CGMCC 4.7308</strain>
    </source>
</reference>
<keyword evidence="7" id="KW-1185">Reference proteome</keyword>
<feature type="compositionally biased region" description="Gly residues" evidence="2">
    <location>
        <begin position="70"/>
        <end position="82"/>
    </location>
</feature>
<dbReference type="Proteomes" id="UP000655208">
    <property type="component" value="Unassembled WGS sequence"/>
</dbReference>
<proteinExistence type="inferred from homology"/>
<feature type="transmembrane region" description="Helical" evidence="3">
    <location>
        <begin position="214"/>
        <end position="238"/>
    </location>
</feature>
<dbReference type="Pfam" id="PF03816">
    <property type="entry name" value="LytR_cpsA_psr"/>
    <property type="match status" value="1"/>
</dbReference>
<dbReference type="Pfam" id="PF13399">
    <property type="entry name" value="LytR_C"/>
    <property type="match status" value="1"/>
</dbReference>
<evidence type="ECO:0000259" key="5">
    <source>
        <dbReference type="Pfam" id="PF13399"/>
    </source>
</evidence>
<feature type="compositionally biased region" description="Low complexity" evidence="2">
    <location>
        <begin position="14"/>
        <end position="28"/>
    </location>
</feature>
<gene>
    <name evidence="6" type="ORF">GCM10011594_22090</name>
</gene>
<dbReference type="EMBL" id="BMNA01000004">
    <property type="protein sequence ID" value="GGM01590.1"/>
    <property type="molecule type" value="Genomic_DNA"/>
</dbReference>
<feature type="compositionally biased region" description="Basic and acidic residues" evidence="2">
    <location>
        <begin position="1"/>
        <end position="10"/>
    </location>
</feature>
<accession>A0A917SWQ4</accession>
<evidence type="ECO:0000259" key="4">
    <source>
        <dbReference type="Pfam" id="PF03816"/>
    </source>
</evidence>
<organism evidence="6 7">
    <name type="scientific">Nakamurella endophytica</name>
    <dbReference type="NCBI Taxonomy" id="1748367"/>
    <lineage>
        <taxon>Bacteria</taxon>
        <taxon>Bacillati</taxon>
        <taxon>Actinomycetota</taxon>
        <taxon>Actinomycetes</taxon>
        <taxon>Nakamurellales</taxon>
        <taxon>Nakamurellaceae</taxon>
        <taxon>Nakamurella</taxon>
    </lineage>
</organism>